<gene>
    <name evidence="1" type="ORF">NEOLI_001613</name>
</gene>
<evidence type="ECO:0000313" key="1">
    <source>
        <dbReference type="EMBL" id="OLL25091.1"/>
    </source>
</evidence>
<dbReference type="EMBL" id="LXFE01000507">
    <property type="protein sequence ID" value="OLL25091.1"/>
    <property type="molecule type" value="Genomic_DNA"/>
</dbReference>
<organism evidence="1 2">
    <name type="scientific">Neolecta irregularis (strain DAH-3)</name>
    <dbReference type="NCBI Taxonomy" id="1198029"/>
    <lineage>
        <taxon>Eukaryota</taxon>
        <taxon>Fungi</taxon>
        <taxon>Dikarya</taxon>
        <taxon>Ascomycota</taxon>
        <taxon>Taphrinomycotina</taxon>
        <taxon>Neolectales</taxon>
        <taxon>Neolectaceae</taxon>
        <taxon>Neolecta</taxon>
    </lineage>
</organism>
<dbReference type="AlphaFoldDB" id="A0A1U7LRE7"/>
<accession>A0A1U7LRE7</accession>
<dbReference type="Proteomes" id="UP000186594">
    <property type="component" value="Unassembled WGS sequence"/>
</dbReference>
<proteinExistence type="predicted"/>
<evidence type="ECO:0000313" key="2">
    <source>
        <dbReference type="Proteomes" id="UP000186594"/>
    </source>
</evidence>
<comment type="caution">
    <text evidence="1">The sequence shown here is derived from an EMBL/GenBank/DDBJ whole genome shotgun (WGS) entry which is preliminary data.</text>
</comment>
<keyword evidence="2" id="KW-1185">Reference proteome</keyword>
<protein>
    <submittedName>
        <fullName evidence="1">Uncharacterized protein</fullName>
    </submittedName>
</protein>
<sequence>MTNALSHIENDTPLAIQDHGSLDFLSQSEFSSIRTISLEHVFQSPATVEYLYDRRGADYCLSETIKLVKILQSPPMQKYTRRFQEFLVEVFKAKKLDMVFSLESTILLGRDGIRIRGQMDRFHGFEAVARHIGYLGPAHIVFERMIEKLSAALVKKTLIPLKNLSSYSLRVWTCSNLVFNRISDCLVRSTIVSFLSIDSISSLGGNRARAKFWVGQAQDAIRAGDKYVSSIVLPGRTSKGKRESGIYQN</sequence>
<reference evidence="1 2" key="1">
    <citation type="submission" date="2016-04" db="EMBL/GenBank/DDBJ databases">
        <title>Evolutionary innovation and constraint leading to complex multicellularity in the Ascomycota.</title>
        <authorList>
            <person name="Cisse O."/>
            <person name="Nguyen A."/>
            <person name="Hewitt D.A."/>
            <person name="Jedd G."/>
            <person name="Stajich J.E."/>
        </authorList>
    </citation>
    <scope>NUCLEOTIDE SEQUENCE [LARGE SCALE GENOMIC DNA]</scope>
    <source>
        <strain evidence="1 2">DAH-3</strain>
    </source>
</reference>
<name>A0A1U7LRE7_NEOID</name>